<accession>A0A096BK93</accession>
<feature type="transmembrane region" description="Helical" evidence="1">
    <location>
        <begin position="44"/>
        <end position="62"/>
    </location>
</feature>
<sequence length="138" mass="15281">MFNTIILALIGFSGGIVIGSAFIAVIVLLNIIPRLAQMSHTEKFISVYEKVMILSVVLITLLDFFDVTLKINEIYLIPIGLIMGIFIGILAAALAEVIDVVAVFERRVKIKDYIFYILLAIALGKTVGSLVQWLILER</sequence>
<evidence type="ECO:0000313" key="3">
    <source>
        <dbReference type="Proteomes" id="UP000029622"/>
    </source>
</evidence>
<evidence type="ECO:0000313" key="2">
    <source>
        <dbReference type="EMBL" id="KGG81163.1"/>
    </source>
</evidence>
<keyword evidence="1" id="KW-0472">Membrane</keyword>
<feature type="transmembrane region" description="Helical" evidence="1">
    <location>
        <begin position="113"/>
        <end position="135"/>
    </location>
</feature>
<organism evidence="2 3">
    <name type="scientific">Caloranaerobacter azorensis H53214</name>
    <dbReference type="NCBI Taxonomy" id="1156417"/>
    <lineage>
        <taxon>Bacteria</taxon>
        <taxon>Bacillati</taxon>
        <taxon>Bacillota</taxon>
        <taxon>Tissierellia</taxon>
        <taxon>Tissierellales</taxon>
        <taxon>Thermohalobacteraceae</taxon>
        <taxon>Caloranaerobacter</taxon>
    </lineage>
</organism>
<reference evidence="2 3" key="1">
    <citation type="submission" date="2013-12" db="EMBL/GenBank/DDBJ databases">
        <title>Draft genome sequence of Caloranaerobacter sp. H53214.</title>
        <authorList>
            <person name="Jiang L.J."/>
            <person name="Shao Z.Z."/>
            <person name="Long M.N."/>
        </authorList>
    </citation>
    <scope>NUCLEOTIDE SEQUENCE [LARGE SCALE GENOMIC DNA]</scope>
    <source>
        <strain evidence="2 3">H53214</strain>
    </source>
</reference>
<dbReference type="Proteomes" id="UP000029622">
    <property type="component" value="Unassembled WGS sequence"/>
</dbReference>
<proteinExistence type="predicted"/>
<dbReference type="STRING" id="1156417.Y919_01900"/>
<evidence type="ECO:0000256" key="1">
    <source>
        <dbReference type="SAM" id="Phobius"/>
    </source>
</evidence>
<evidence type="ECO:0008006" key="4">
    <source>
        <dbReference type="Google" id="ProtNLM"/>
    </source>
</evidence>
<dbReference type="EMBL" id="AZTB01000005">
    <property type="protein sequence ID" value="KGG81163.1"/>
    <property type="molecule type" value="Genomic_DNA"/>
</dbReference>
<dbReference type="InterPro" id="IPR020144">
    <property type="entry name" value="SpoVAB"/>
</dbReference>
<keyword evidence="1" id="KW-1133">Transmembrane helix</keyword>
<feature type="transmembrane region" description="Helical" evidence="1">
    <location>
        <begin position="74"/>
        <end position="101"/>
    </location>
</feature>
<comment type="caution">
    <text evidence="2">The sequence shown here is derived from an EMBL/GenBank/DDBJ whole genome shotgun (WGS) entry which is preliminary data.</text>
</comment>
<name>A0A096BK93_9FIRM</name>
<keyword evidence="1" id="KW-0812">Transmembrane</keyword>
<dbReference type="Pfam" id="PF13782">
    <property type="entry name" value="SpoVAB"/>
    <property type="match status" value="1"/>
</dbReference>
<feature type="transmembrane region" description="Helical" evidence="1">
    <location>
        <begin position="6"/>
        <end position="32"/>
    </location>
</feature>
<gene>
    <name evidence="2" type="ORF">Y919_01900</name>
</gene>
<dbReference type="AlphaFoldDB" id="A0A096BK93"/>
<protein>
    <recommendedName>
        <fullName evidence="4">Stage V sporulation protein AB</fullName>
    </recommendedName>
</protein>